<accession>A0A939ES19</accession>
<evidence type="ECO:0008006" key="3">
    <source>
        <dbReference type="Google" id="ProtNLM"/>
    </source>
</evidence>
<dbReference type="EMBL" id="JAFLQZ010000001">
    <property type="protein sequence ID" value="MBO0356418.1"/>
    <property type="molecule type" value="Genomic_DNA"/>
</dbReference>
<dbReference type="InterPro" id="IPR013211">
    <property type="entry name" value="LVIVD"/>
</dbReference>
<comment type="caution">
    <text evidence="1">The sequence shown here is derived from an EMBL/GenBank/DDBJ whole genome shotgun (WGS) entry which is preliminary data.</text>
</comment>
<evidence type="ECO:0000313" key="2">
    <source>
        <dbReference type="Proteomes" id="UP000664144"/>
    </source>
</evidence>
<dbReference type="Pfam" id="PF08309">
    <property type="entry name" value="LVIVD"/>
    <property type="match status" value="2"/>
</dbReference>
<evidence type="ECO:0000313" key="1">
    <source>
        <dbReference type="EMBL" id="MBO0356418.1"/>
    </source>
</evidence>
<organism evidence="1 2">
    <name type="scientific">Hymenobacter telluris</name>
    <dbReference type="NCBI Taxonomy" id="2816474"/>
    <lineage>
        <taxon>Bacteria</taxon>
        <taxon>Pseudomonadati</taxon>
        <taxon>Bacteroidota</taxon>
        <taxon>Cytophagia</taxon>
        <taxon>Cytophagales</taxon>
        <taxon>Hymenobacteraceae</taxon>
        <taxon>Hymenobacter</taxon>
    </lineage>
</organism>
<dbReference type="SUPFAM" id="SSF82171">
    <property type="entry name" value="DPP6 N-terminal domain-like"/>
    <property type="match status" value="1"/>
</dbReference>
<reference evidence="1" key="1">
    <citation type="submission" date="2021-03" db="EMBL/GenBank/DDBJ databases">
        <authorList>
            <person name="Kim M.K."/>
        </authorList>
    </citation>
    <scope>NUCLEOTIDE SEQUENCE</scope>
    <source>
        <strain evidence="1">BT186</strain>
    </source>
</reference>
<sequence>MTRLSTYLFSWLLLLGLLACGKKEDPTIAYYDGYAPILMDRTALEQSVSALPARPMHEAGKIYLWGRYLFVNERFEGIHIIDNQNPAQPRPISFLRIPGNVDLAVKGNLLYADNGPDLVTIDISNPEAVQVRGRVRNAFRELPMPVRWASIPTESLPENRPANSVVVGWKKVQIPYTVNPNPSIDPRWWGDGRVFMANASSTSASPGAVGKGGSLARFAILGQTLYTVDEQSLRLFDLSNPAQPSSGSNFALQFGVETIFPKGQYLFLGTQRGMYIFDAAVPQTPRQVAYYQHTVSCDPVVVDDRYAYVTLRSGQACGGGPNQLQVIDLTNLSQPRLARTYPMTGPQGLGVDGNHLFICDKDGLKVFDTSQAPTLTQRQFFPVKVFDVIPDGGVLLAIGTEGLYQYSYTGTTLQQLSLLPITPQL</sequence>
<dbReference type="PROSITE" id="PS51257">
    <property type="entry name" value="PROKAR_LIPOPROTEIN"/>
    <property type="match status" value="1"/>
</dbReference>
<dbReference type="RefSeq" id="WP_206979930.1">
    <property type="nucleotide sequence ID" value="NZ_JAFLQZ010000001.1"/>
</dbReference>
<dbReference type="AlphaFoldDB" id="A0A939ES19"/>
<keyword evidence="2" id="KW-1185">Reference proteome</keyword>
<proteinExistence type="predicted"/>
<name>A0A939ES19_9BACT</name>
<dbReference type="Proteomes" id="UP000664144">
    <property type="component" value="Unassembled WGS sequence"/>
</dbReference>
<protein>
    <recommendedName>
        <fullName evidence="3">LVIVD repeat-containing protein</fullName>
    </recommendedName>
</protein>
<gene>
    <name evidence="1" type="ORF">J0X19_00535</name>
</gene>